<comment type="caution">
    <text evidence="5">The sequence shown here is derived from an EMBL/GenBank/DDBJ whole genome shotgun (WGS) entry which is preliminary data.</text>
</comment>
<feature type="compositionally biased region" description="Polar residues" evidence="2">
    <location>
        <begin position="371"/>
        <end position="385"/>
    </location>
</feature>
<feature type="non-terminal residue" evidence="5">
    <location>
        <position position="700"/>
    </location>
</feature>
<gene>
    <name evidence="5" type="ORF">CEPIT_LOCUS43048</name>
</gene>
<feature type="coiled-coil region" evidence="1">
    <location>
        <begin position="271"/>
        <end position="298"/>
    </location>
</feature>
<feature type="compositionally biased region" description="Basic residues" evidence="2">
    <location>
        <begin position="405"/>
        <end position="414"/>
    </location>
</feature>
<keyword evidence="1" id="KW-0175">Coiled coil</keyword>
<evidence type="ECO:0000259" key="4">
    <source>
        <dbReference type="Pfam" id="PF22936"/>
    </source>
</evidence>
<dbReference type="Proteomes" id="UP001152523">
    <property type="component" value="Unassembled WGS sequence"/>
</dbReference>
<feature type="compositionally biased region" description="Gly residues" evidence="2">
    <location>
        <begin position="389"/>
        <end position="403"/>
    </location>
</feature>
<dbReference type="AlphaFoldDB" id="A0AAV0GG23"/>
<dbReference type="InterPro" id="IPR054722">
    <property type="entry name" value="PolX-like_BBD"/>
</dbReference>
<feature type="region of interest" description="Disordered" evidence="2">
    <location>
        <begin position="371"/>
        <end position="431"/>
    </location>
</feature>
<dbReference type="PANTHER" id="PTHR47481">
    <property type="match status" value="1"/>
</dbReference>
<sequence>MTSAMPTTASSLHSQASFIVDDTQPDVTTAASIHSSQAPTSSSLEQPLVSRPQHFMQEQTILPSSAIFSGTSPHVSSYSPFSMPEPFTWQPTLHPFSAATSAAVQNTASSLPFNPIVGGQFDVGSSSRQQHHSPSGFGNSTSFLTTMASQLTFSTPNVTNIVTTRLASVEDYLPWKTQFESFLVSHNLVGVLDGTIPIPSPFVLDASRREIMNTDYQLWLKIDQTVRSWLFATLSRDILIDVHELKFSYQIWDRLKNKFMSASTARSMEIKRQLSTKKKKANQTMDQYLREIKVAADSLALINSPVSDKDLIEYTLLGLGPEFESILGGLAYIPPTFTFDQLGPILELQEHRLQYMRGTDAPLSQHQAFVVAGQTSSSSQVRPQNPYQGRGGAQPRGGRGGRGQRSQRGHRGRGRGYGYPGAPGQQPYPRGYDYQYAGHHAFHTPGAPGAGFPSVDHTYASPPPPVVCQLCFTPGHSAITCSKFTSGSSPALAALLTGETTEATWYPDSGASAHMTPSEGILQNKSIITNPTNVQVANDTNLSVSTIGNVHLPSLGRPLCLKSVYHVPQLKFNLMSIQKLCEDNDCTAIFNKSSFFVKDNQTGATLLHASNKNRTYPFTVSSSPLALFTSSAPGSVWHKRLGHCGDSILSTLRRTHSLFSSTNIRHLCTSCRLGKSHRLPFQDVFHIANAPLQLIHSDVW</sequence>
<evidence type="ECO:0000313" key="5">
    <source>
        <dbReference type="EMBL" id="CAH9146518.1"/>
    </source>
</evidence>
<evidence type="ECO:0000256" key="2">
    <source>
        <dbReference type="SAM" id="MobiDB-lite"/>
    </source>
</evidence>
<evidence type="ECO:0000256" key="1">
    <source>
        <dbReference type="SAM" id="Coils"/>
    </source>
</evidence>
<dbReference type="EMBL" id="CAMAPF010001104">
    <property type="protein sequence ID" value="CAH9146518.1"/>
    <property type="molecule type" value="Genomic_DNA"/>
</dbReference>
<dbReference type="InterPro" id="IPR025724">
    <property type="entry name" value="GAG-pre-integrase_dom"/>
</dbReference>
<evidence type="ECO:0000259" key="3">
    <source>
        <dbReference type="Pfam" id="PF13976"/>
    </source>
</evidence>
<proteinExistence type="predicted"/>
<keyword evidence="6" id="KW-1185">Reference proteome</keyword>
<dbReference type="PANTHER" id="PTHR47481:SF42">
    <property type="entry name" value="RHO GTPASE-ACTIVATING PROTEIN GACK-LIKE"/>
    <property type="match status" value="1"/>
</dbReference>
<dbReference type="Pfam" id="PF13976">
    <property type="entry name" value="gag_pre-integrs"/>
    <property type="match status" value="1"/>
</dbReference>
<dbReference type="Pfam" id="PF22936">
    <property type="entry name" value="Pol_BBD"/>
    <property type="match status" value="1"/>
</dbReference>
<evidence type="ECO:0008006" key="7">
    <source>
        <dbReference type="Google" id="ProtNLM"/>
    </source>
</evidence>
<feature type="domain" description="GAG-pre-integrase" evidence="3">
    <location>
        <begin position="620"/>
        <end position="676"/>
    </location>
</feature>
<reference evidence="5" key="1">
    <citation type="submission" date="2022-07" db="EMBL/GenBank/DDBJ databases">
        <authorList>
            <person name="Macas J."/>
            <person name="Novak P."/>
            <person name="Neumann P."/>
        </authorList>
    </citation>
    <scope>NUCLEOTIDE SEQUENCE</scope>
</reference>
<accession>A0AAV0GG23</accession>
<dbReference type="Pfam" id="PF14223">
    <property type="entry name" value="Retrotran_gag_2"/>
    <property type="match status" value="1"/>
</dbReference>
<name>A0AAV0GG23_9ASTE</name>
<protein>
    <recommendedName>
        <fullName evidence="7">GAG-pre-integrase domain-containing protein</fullName>
    </recommendedName>
</protein>
<feature type="domain" description="Retrovirus-related Pol polyprotein from transposon TNT 1-94-like beta-barrel" evidence="4">
    <location>
        <begin position="505"/>
        <end position="582"/>
    </location>
</feature>
<evidence type="ECO:0000313" key="6">
    <source>
        <dbReference type="Proteomes" id="UP001152523"/>
    </source>
</evidence>
<organism evidence="5 6">
    <name type="scientific">Cuscuta epithymum</name>
    <dbReference type="NCBI Taxonomy" id="186058"/>
    <lineage>
        <taxon>Eukaryota</taxon>
        <taxon>Viridiplantae</taxon>
        <taxon>Streptophyta</taxon>
        <taxon>Embryophyta</taxon>
        <taxon>Tracheophyta</taxon>
        <taxon>Spermatophyta</taxon>
        <taxon>Magnoliopsida</taxon>
        <taxon>eudicotyledons</taxon>
        <taxon>Gunneridae</taxon>
        <taxon>Pentapetalae</taxon>
        <taxon>asterids</taxon>
        <taxon>lamiids</taxon>
        <taxon>Solanales</taxon>
        <taxon>Convolvulaceae</taxon>
        <taxon>Cuscuteae</taxon>
        <taxon>Cuscuta</taxon>
        <taxon>Cuscuta subgen. Cuscuta</taxon>
    </lineage>
</organism>
<feature type="compositionally biased region" description="Low complexity" evidence="2">
    <location>
        <begin position="422"/>
        <end position="431"/>
    </location>
</feature>